<keyword evidence="5" id="KW-1185">Reference proteome</keyword>
<dbReference type="PANTHER" id="PTHR10621:SF61">
    <property type="entry name" value="UBIQUITIN FAMILY PROTEIN"/>
    <property type="match status" value="1"/>
</dbReference>
<dbReference type="SUPFAM" id="SSF54236">
    <property type="entry name" value="Ubiquitin-like"/>
    <property type="match status" value="1"/>
</dbReference>
<gene>
    <name evidence="4" type="ORF">FDP41_010605</name>
</gene>
<organism evidence="4 5">
    <name type="scientific">Naegleria fowleri</name>
    <name type="common">Brain eating amoeba</name>
    <dbReference type="NCBI Taxonomy" id="5763"/>
    <lineage>
        <taxon>Eukaryota</taxon>
        <taxon>Discoba</taxon>
        <taxon>Heterolobosea</taxon>
        <taxon>Tetramitia</taxon>
        <taxon>Eutetramitia</taxon>
        <taxon>Vahlkampfiidae</taxon>
        <taxon>Naegleria</taxon>
    </lineage>
</organism>
<evidence type="ECO:0000259" key="3">
    <source>
        <dbReference type="PROSITE" id="PS50053"/>
    </source>
</evidence>
<feature type="domain" description="Ubiquitin-like" evidence="3">
    <location>
        <begin position="288"/>
        <end position="357"/>
    </location>
</feature>
<dbReference type="OMA" id="WKTSYRI"/>
<evidence type="ECO:0000313" key="4">
    <source>
        <dbReference type="EMBL" id="KAF0983540.1"/>
    </source>
</evidence>
<dbReference type="PANTHER" id="PTHR10621">
    <property type="entry name" value="UV EXCISION REPAIR PROTEIN RAD23"/>
    <property type="match status" value="1"/>
</dbReference>
<dbReference type="Gene3D" id="3.10.20.90">
    <property type="entry name" value="Phosphatidylinositol 3-kinase Catalytic Subunit, Chain A, domain 1"/>
    <property type="match status" value="1"/>
</dbReference>
<feature type="coiled-coil region" evidence="1">
    <location>
        <begin position="673"/>
        <end position="703"/>
    </location>
</feature>
<accession>A0A6A5CD55</accession>
<dbReference type="VEuPathDB" id="AmoebaDB:FDP41_010605"/>
<dbReference type="GO" id="GO:0043161">
    <property type="term" value="P:proteasome-mediated ubiquitin-dependent protein catabolic process"/>
    <property type="evidence" value="ECO:0007669"/>
    <property type="project" value="TreeGrafter"/>
</dbReference>
<dbReference type="PRINTS" id="PR00348">
    <property type="entry name" value="UBIQUITIN"/>
</dbReference>
<dbReference type="PROSITE" id="PS50053">
    <property type="entry name" value="UBIQUITIN_2"/>
    <property type="match status" value="1"/>
</dbReference>
<sequence length="720" mass="81516">MSQIPLHKIVLYNNGLCSFERRTTDPMKGDQEMTLFFKNSNYQDVTKSVCFSTRGASDSSSSGSSSVSSVSYQNTVEETDKLNISIPEHAPLTGMLKELKGASVTLSFHGGSSDVSGVLLGVEDMMDPLTKVSVPSVALFTKNCTIQNFILSNVAGVKFNDPNIQADVQHSLESYISQRNKDLFNLTVFTKGENEYMVQANYDEMSQPWAPTYRFKFQTSDSDGNSREGEENNKNGQSQAKGLLDCLAIIKNDQEEDYSNVQLVLVTGAPPVANSSLNSSSSAQSGGMNISIVYVKSGNSFSMQVNPSTLVDEVKRRIQNSQNISYKRIKLFFAGKQLEEGRMMSDYNIQNESRIHLKEDSTTEESSESITENSTLLGSSQSLRMADSSNLSFFEIEYPITVKRKQQAMISFLKKEVDVKKVLLFNESIKTGNPLNAVIFQNTTGYVLEPGNITFRDENDNVVGESVLSQMWNQDETLLPISLQLAIEVTKDFNISQTEYHQIMIKNGTISLYKYKKQTTTYDFNNKSHHKYEEVYVDHMFVDGWDLESAEGFVNAEPCDITDRYYRFSGELLPNEKKKFSVTEKAIKVDTIDINSISSEVLQKHAKYIQDLSVLKALQDSIELRREADAIMSRIYLTESEIREVKDDQQRIRSNIEVVKSNNQQQMKYITELSKKDDELVELYALKKRLEEEKNNINKKQKQVVMSIHLNEEIVLEEKK</sequence>
<dbReference type="GO" id="GO:0005829">
    <property type="term" value="C:cytosol"/>
    <property type="evidence" value="ECO:0007669"/>
    <property type="project" value="TreeGrafter"/>
</dbReference>
<dbReference type="Proteomes" id="UP000444721">
    <property type="component" value="Unassembled WGS sequence"/>
</dbReference>
<evidence type="ECO:0000313" key="5">
    <source>
        <dbReference type="Proteomes" id="UP000444721"/>
    </source>
</evidence>
<dbReference type="InterPro" id="IPR019956">
    <property type="entry name" value="Ubiquitin_dom"/>
</dbReference>
<dbReference type="GO" id="GO:0043130">
    <property type="term" value="F:ubiquitin binding"/>
    <property type="evidence" value="ECO:0007669"/>
    <property type="project" value="TreeGrafter"/>
</dbReference>
<dbReference type="GO" id="GO:0031593">
    <property type="term" value="F:polyubiquitin modification-dependent protein binding"/>
    <property type="evidence" value="ECO:0007669"/>
    <property type="project" value="TreeGrafter"/>
</dbReference>
<protein>
    <recommendedName>
        <fullName evidence="3">Ubiquitin-like domain-containing protein</fullName>
    </recommendedName>
</protein>
<dbReference type="GeneID" id="68117820"/>
<dbReference type="SMART" id="SM00213">
    <property type="entry name" value="UBQ"/>
    <property type="match status" value="1"/>
</dbReference>
<reference evidence="4 5" key="1">
    <citation type="journal article" date="2019" name="Sci. Rep.">
        <title>Nanopore sequencing improves the draft genome of the human pathogenic amoeba Naegleria fowleri.</title>
        <authorList>
            <person name="Liechti N."/>
            <person name="Schurch N."/>
            <person name="Bruggmann R."/>
            <person name="Wittwer M."/>
        </authorList>
    </citation>
    <scope>NUCLEOTIDE SEQUENCE [LARGE SCALE GENOMIC DNA]</scope>
    <source>
        <strain evidence="4 5">ATCC 30894</strain>
    </source>
</reference>
<feature type="compositionally biased region" description="Basic and acidic residues" evidence="2">
    <location>
        <begin position="224"/>
        <end position="233"/>
    </location>
</feature>
<dbReference type="AlphaFoldDB" id="A0A6A5CD55"/>
<dbReference type="InterPro" id="IPR000626">
    <property type="entry name" value="Ubiquitin-like_dom"/>
</dbReference>
<feature type="region of interest" description="Disordered" evidence="2">
    <location>
        <begin position="216"/>
        <end position="238"/>
    </location>
</feature>
<dbReference type="OrthoDB" id="10267532at2759"/>
<name>A0A6A5CD55_NAEFO</name>
<evidence type="ECO:0000256" key="2">
    <source>
        <dbReference type="SAM" id="MobiDB-lite"/>
    </source>
</evidence>
<evidence type="ECO:0000256" key="1">
    <source>
        <dbReference type="SAM" id="Coils"/>
    </source>
</evidence>
<dbReference type="VEuPathDB" id="AmoebaDB:NfTy_013430"/>
<dbReference type="RefSeq" id="XP_044568253.1">
    <property type="nucleotide sequence ID" value="XM_044700922.1"/>
</dbReference>
<dbReference type="GO" id="GO:0005654">
    <property type="term" value="C:nucleoplasm"/>
    <property type="evidence" value="ECO:0007669"/>
    <property type="project" value="TreeGrafter"/>
</dbReference>
<dbReference type="InterPro" id="IPR029071">
    <property type="entry name" value="Ubiquitin-like_domsf"/>
</dbReference>
<dbReference type="EMBL" id="VFQX01000006">
    <property type="protein sequence ID" value="KAF0983540.1"/>
    <property type="molecule type" value="Genomic_DNA"/>
</dbReference>
<dbReference type="GO" id="GO:0070628">
    <property type="term" value="F:proteasome binding"/>
    <property type="evidence" value="ECO:0007669"/>
    <property type="project" value="TreeGrafter"/>
</dbReference>
<dbReference type="Pfam" id="PF00240">
    <property type="entry name" value="ubiquitin"/>
    <property type="match status" value="1"/>
</dbReference>
<proteinExistence type="predicted"/>
<comment type="caution">
    <text evidence="4">The sequence shown here is derived from an EMBL/GenBank/DDBJ whole genome shotgun (WGS) entry which is preliminary data.</text>
</comment>
<dbReference type="VEuPathDB" id="AmoebaDB:NF0072570"/>
<keyword evidence="1" id="KW-0175">Coiled coil</keyword>